<dbReference type="Gene3D" id="3.40.50.2300">
    <property type="match status" value="1"/>
</dbReference>
<evidence type="ECO:0000256" key="1">
    <source>
        <dbReference type="ARBA" id="ARBA00000085"/>
    </source>
</evidence>
<dbReference type="PRINTS" id="PR00344">
    <property type="entry name" value="BCTRLSENSOR"/>
</dbReference>
<dbReference type="PROSITE" id="PS50109">
    <property type="entry name" value="HIS_KIN"/>
    <property type="match status" value="1"/>
</dbReference>
<dbReference type="SMART" id="SM00086">
    <property type="entry name" value="PAC"/>
    <property type="match status" value="1"/>
</dbReference>
<dbReference type="PROSITE" id="PS50110">
    <property type="entry name" value="RESPONSE_REGULATORY"/>
    <property type="match status" value="1"/>
</dbReference>
<evidence type="ECO:0000259" key="20">
    <source>
        <dbReference type="PROSITE" id="PS50839"/>
    </source>
</evidence>
<dbReference type="NCBIfam" id="TIGR00229">
    <property type="entry name" value="sensory_box"/>
    <property type="match status" value="1"/>
</dbReference>
<proteinExistence type="predicted"/>
<dbReference type="InterPro" id="IPR036890">
    <property type="entry name" value="HATPase_C_sf"/>
</dbReference>
<evidence type="ECO:0000256" key="8">
    <source>
        <dbReference type="ARBA" id="ARBA00022777"/>
    </source>
</evidence>
<reference evidence="21" key="1">
    <citation type="journal article" date="2020" name="mSystems">
        <title>Genome- and Community-Level Interaction Insights into Carbon Utilization and Element Cycling Functions of Hydrothermarchaeota in Hydrothermal Sediment.</title>
        <authorList>
            <person name="Zhou Z."/>
            <person name="Liu Y."/>
            <person name="Xu W."/>
            <person name="Pan J."/>
            <person name="Luo Z.H."/>
            <person name="Li M."/>
        </authorList>
    </citation>
    <scope>NUCLEOTIDE SEQUENCE [LARGE SCALE GENOMIC DNA]</scope>
    <source>
        <strain evidence="21">SpSt-769</strain>
    </source>
</reference>
<evidence type="ECO:0000256" key="6">
    <source>
        <dbReference type="ARBA" id="ARBA00022692"/>
    </source>
</evidence>
<organism evidence="21">
    <name type="scientific">Desulfomonile tiedjei</name>
    <dbReference type="NCBI Taxonomy" id="2358"/>
    <lineage>
        <taxon>Bacteria</taxon>
        <taxon>Pseudomonadati</taxon>
        <taxon>Thermodesulfobacteriota</taxon>
        <taxon>Desulfomonilia</taxon>
        <taxon>Desulfomonilales</taxon>
        <taxon>Desulfomonilaceae</taxon>
        <taxon>Desulfomonile</taxon>
    </lineage>
</organism>
<dbReference type="Pfam" id="PF03924">
    <property type="entry name" value="CHASE"/>
    <property type="match status" value="1"/>
</dbReference>
<keyword evidence="12 15" id="KW-0472">Membrane</keyword>
<dbReference type="InterPro" id="IPR000700">
    <property type="entry name" value="PAS-assoc_C"/>
</dbReference>
<feature type="coiled-coil region" evidence="14">
    <location>
        <begin position="294"/>
        <end position="332"/>
    </location>
</feature>
<dbReference type="CDD" id="cd00130">
    <property type="entry name" value="PAS"/>
    <property type="match status" value="1"/>
</dbReference>
<dbReference type="InterPro" id="IPR001610">
    <property type="entry name" value="PAC"/>
</dbReference>
<feature type="domain" description="PAS" evidence="18">
    <location>
        <begin position="350"/>
        <end position="420"/>
    </location>
</feature>
<dbReference type="GO" id="GO:0000155">
    <property type="term" value="F:phosphorelay sensor kinase activity"/>
    <property type="evidence" value="ECO:0007669"/>
    <property type="project" value="InterPro"/>
</dbReference>
<dbReference type="InterPro" id="IPR001789">
    <property type="entry name" value="Sig_transdc_resp-reg_receiver"/>
</dbReference>
<dbReference type="InterPro" id="IPR042240">
    <property type="entry name" value="CHASE_sf"/>
</dbReference>
<feature type="transmembrane region" description="Helical" evidence="15">
    <location>
        <begin position="7"/>
        <end position="30"/>
    </location>
</feature>
<dbReference type="SUPFAM" id="SSF47384">
    <property type="entry name" value="Homodimeric domain of signal transducing histidine kinase"/>
    <property type="match status" value="1"/>
</dbReference>
<dbReference type="EC" id="2.7.13.3" evidence="3"/>
<dbReference type="PROSITE" id="PS50113">
    <property type="entry name" value="PAC"/>
    <property type="match status" value="1"/>
</dbReference>
<evidence type="ECO:0000256" key="9">
    <source>
        <dbReference type="ARBA" id="ARBA00022840"/>
    </source>
</evidence>
<dbReference type="SUPFAM" id="SSF55785">
    <property type="entry name" value="PYP-like sensor domain (PAS domain)"/>
    <property type="match status" value="1"/>
</dbReference>
<feature type="transmembrane region" description="Helical" evidence="15">
    <location>
        <begin position="264"/>
        <end position="284"/>
    </location>
</feature>
<sequence>MSFHSKLVPYIAAICVFAGVIFVTMVVVNLEKQKHMLALRAEMMRYASGCMSRLEASFNKRLYLTRSITNYIATHRDLTDTQLQSLAHLVIGIDPAIKEIRLAPKNKAPLVYLSPLSRTPIGTNYSLESHIQESAEKASETGKTVFAGPFASAEGPRVFLMQTPVYLEEGGSSGATASLWGFAQMILDASRFFEEADLQEESTLGRLAIRFRNPDGKVSHIIFGDPRIFDLDPIIMEMRLPLGSWQLAAAPPGGWSRIPGSARWLIITGFAFAIFLGIITWIFAQTPQRLSRLVTERTAELRSSQKELQQARDELENRVQERTAELTQVNEKLMTEIAERGKAQHELKQSEEKYRTIIENIEEGYYEVDLRGNLVFCNDPLCRMVGLTKDELIGLSYRQLCDEDTAKELNAVFSDVYKTNTPRGSITFTIIRKDGSPRTVEASVAIVRDMEQKATGFRGICRDVTEKKYTEELLLRSERLKAVGELASGIAHNFNNLLQIVMGGAQLAKTNLKAGNLEAAAARLDQLFQSARLGSETVRRLQTFARLKSDFAREGYIFDLSETVRSAVEMSNVWWKSAPEKNGITIELNQSLEEGCHVFGRENELFEVVVNLVKNAVEAMPEGGSIFIATRSSDDEVRLTIQDTGVGIPPEHLKKIFEPFFTTGGLQRTGMGLASTYGIISEHCGEISVQSQVGKGTTFTIKLPRAREEQASQEAVAPDPALRNLSFLIVDDIEYVVNLLAEGLTPFSRKVLGAYSGDQALKVFRESPTDIVLCDLGMPRMSGWEVGKRIRQYCEEQGLPKPFFVVLTGWGGQDEEAQKIADSGVDAVIEKPVDINRLLQMIYEYMSKSKA</sequence>
<feature type="modified residue" description="4-aspartylphosphate" evidence="13">
    <location>
        <position position="775"/>
    </location>
</feature>
<dbReference type="InterPro" id="IPR006189">
    <property type="entry name" value="CHASE_dom"/>
</dbReference>
<evidence type="ECO:0000313" key="21">
    <source>
        <dbReference type="EMBL" id="HGH60071.1"/>
    </source>
</evidence>
<dbReference type="InterPro" id="IPR005467">
    <property type="entry name" value="His_kinase_dom"/>
</dbReference>
<dbReference type="EMBL" id="DTGT01000064">
    <property type="protein sequence ID" value="HGH60071.1"/>
    <property type="molecule type" value="Genomic_DNA"/>
</dbReference>
<dbReference type="SUPFAM" id="SSF55874">
    <property type="entry name" value="ATPase domain of HSP90 chaperone/DNA topoisomerase II/histidine kinase"/>
    <property type="match status" value="1"/>
</dbReference>
<dbReference type="AlphaFoldDB" id="A0A7C4ESF0"/>
<evidence type="ECO:0000256" key="11">
    <source>
        <dbReference type="ARBA" id="ARBA00023012"/>
    </source>
</evidence>
<evidence type="ECO:0000256" key="7">
    <source>
        <dbReference type="ARBA" id="ARBA00022741"/>
    </source>
</evidence>
<dbReference type="Gene3D" id="1.10.287.130">
    <property type="match status" value="1"/>
</dbReference>
<comment type="caution">
    <text evidence="21">The sequence shown here is derived from an EMBL/GenBank/DDBJ whole genome shotgun (WGS) entry which is preliminary data.</text>
</comment>
<dbReference type="SMART" id="SM00387">
    <property type="entry name" value="HATPase_c"/>
    <property type="match status" value="1"/>
</dbReference>
<keyword evidence="5" id="KW-0808">Transferase</keyword>
<evidence type="ECO:0000256" key="13">
    <source>
        <dbReference type="PROSITE-ProRule" id="PRU00169"/>
    </source>
</evidence>
<evidence type="ECO:0000259" key="19">
    <source>
        <dbReference type="PROSITE" id="PS50113"/>
    </source>
</evidence>
<dbReference type="Pfam" id="PF00072">
    <property type="entry name" value="Response_reg"/>
    <property type="match status" value="1"/>
</dbReference>
<keyword evidence="7" id="KW-0547">Nucleotide-binding</keyword>
<dbReference type="InterPro" id="IPR004358">
    <property type="entry name" value="Sig_transdc_His_kin-like_C"/>
</dbReference>
<feature type="domain" description="CHASE" evidence="20">
    <location>
        <begin position="104"/>
        <end position="200"/>
    </location>
</feature>
<dbReference type="InterPro" id="IPR000014">
    <property type="entry name" value="PAS"/>
</dbReference>
<name>A0A7C4ESF0_9BACT</name>
<dbReference type="PROSITE" id="PS50839">
    <property type="entry name" value="CHASE"/>
    <property type="match status" value="1"/>
</dbReference>
<keyword evidence="11" id="KW-0902">Two-component regulatory system</keyword>
<dbReference type="SMART" id="SM00448">
    <property type="entry name" value="REC"/>
    <property type="match status" value="1"/>
</dbReference>
<dbReference type="GO" id="GO:0016020">
    <property type="term" value="C:membrane"/>
    <property type="evidence" value="ECO:0007669"/>
    <property type="project" value="UniProtKB-SubCell"/>
</dbReference>
<dbReference type="GO" id="GO:0005524">
    <property type="term" value="F:ATP binding"/>
    <property type="evidence" value="ECO:0007669"/>
    <property type="project" value="UniProtKB-KW"/>
</dbReference>
<evidence type="ECO:0000256" key="5">
    <source>
        <dbReference type="ARBA" id="ARBA00022679"/>
    </source>
</evidence>
<dbReference type="Pfam" id="PF02518">
    <property type="entry name" value="HATPase_c"/>
    <property type="match status" value="1"/>
</dbReference>
<evidence type="ECO:0000256" key="15">
    <source>
        <dbReference type="SAM" id="Phobius"/>
    </source>
</evidence>
<dbReference type="SMART" id="SM01079">
    <property type="entry name" value="CHASE"/>
    <property type="match status" value="1"/>
</dbReference>
<evidence type="ECO:0000256" key="14">
    <source>
        <dbReference type="SAM" id="Coils"/>
    </source>
</evidence>
<dbReference type="SMART" id="SM00091">
    <property type="entry name" value="PAS"/>
    <property type="match status" value="1"/>
</dbReference>
<accession>A0A7C4ESF0</accession>
<dbReference type="PANTHER" id="PTHR43065:SF46">
    <property type="entry name" value="C4-DICARBOXYLATE TRANSPORT SENSOR PROTEIN DCTB"/>
    <property type="match status" value="1"/>
</dbReference>
<keyword evidence="4 13" id="KW-0597">Phosphoprotein</keyword>
<keyword evidence="8" id="KW-0418">Kinase</keyword>
<evidence type="ECO:0000259" key="16">
    <source>
        <dbReference type="PROSITE" id="PS50109"/>
    </source>
</evidence>
<keyword evidence="9" id="KW-0067">ATP-binding</keyword>
<dbReference type="InterPro" id="IPR035965">
    <property type="entry name" value="PAS-like_dom_sf"/>
</dbReference>
<dbReference type="InterPro" id="IPR011006">
    <property type="entry name" value="CheY-like_superfamily"/>
</dbReference>
<dbReference type="Gene3D" id="3.30.450.20">
    <property type="entry name" value="PAS domain"/>
    <property type="match status" value="1"/>
</dbReference>
<dbReference type="Gene3D" id="3.30.450.350">
    <property type="entry name" value="CHASE domain"/>
    <property type="match status" value="1"/>
</dbReference>
<keyword evidence="14" id="KW-0175">Coiled coil</keyword>
<gene>
    <name evidence="21" type="ORF">ENV54_02095</name>
</gene>
<keyword evidence="6 15" id="KW-0812">Transmembrane</keyword>
<protein>
    <recommendedName>
        <fullName evidence="3">histidine kinase</fullName>
        <ecNumber evidence="3">2.7.13.3</ecNumber>
    </recommendedName>
</protein>
<evidence type="ECO:0000256" key="12">
    <source>
        <dbReference type="ARBA" id="ARBA00023136"/>
    </source>
</evidence>
<evidence type="ECO:0000259" key="17">
    <source>
        <dbReference type="PROSITE" id="PS50110"/>
    </source>
</evidence>
<evidence type="ECO:0000256" key="4">
    <source>
        <dbReference type="ARBA" id="ARBA00022553"/>
    </source>
</evidence>
<dbReference type="PROSITE" id="PS50112">
    <property type="entry name" value="PAS"/>
    <property type="match status" value="1"/>
</dbReference>
<comment type="catalytic activity">
    <reaction evidence="1">
        <text>ATP + protein L-histidine = ADP + protein N-phospho-L-histidine.</text>
        <dbReference type="EC" id="2.7.13.3"/>
    </reaction>
</comment>
<feature type="domain" description="PAC" evidence="19">
    <location>
        <begin position="424"/>
        <end position="476"/>
    </location>
</feature>
<dbReference type="InterPro" id="IPR036097">
    <property type="entry name" value="HisK_dim/P_sf"/>
</dbReference>
<dbReference type="Pfam" id="PF00989">
    <property type="entry name" value="PAS"/>
    <property type="match status" value="1"/>
</dbReference>
<dbReference type="PANTHER" id="PTHR43065">
    <property type="entry name" value="SENSOR HISTIDINE KINASE"/>
    <property type="match status" value="1"/>
</dbReference>
<evidence type="ECO:0000256" key="3">
    <source>
        <dbReference type="ARBA" id="ARBA00012438"/>
    </source>
</evidence>
<keyword evidence="10 15" id="KW-1133">Transmembrane helix</keyword>
<dbReference type="Gene3D" id="3.30.565.10">
    <property type="entry name" value="Histidine kinase-like ATPase, C-terminal domain"/>
    <property type="match status" value="1"/>
</dbReference>
<comment type="subcellular location">
    <subcellularLocation>
        <location evidence="2">Membrane</location>
    </subcellularLocation>
</comment>
<dbReference type="GO" id="GO:0006355">
    <property type="term" value="P:regulation of DNA-templated transcription"/>
    <property type="evidence" value="ECO:0007669"/>
    <property type="project" value="InterPro"/>
</dbReference>
<dbReference type="SUPFAM" id="SSF52172">
    <property type="entry name" value="CheY-like"/>
    <property type="match status" value="1"/>
</dbReference>
<evidence type="ECO:0000256" key="10">
    <source>
        <dbReference type="ARBA" id="ARBA00022989"/>
    </source>
</evidence>
<feature type="domain" description="Histidine kinase" evidence="16">
    <location>
        <begin position="489"/>
        <end position="707"/>
    </location>
</feature>
<evidence type="ECO:0000256" key="2">
    <source>
        <dbReference type="ARBA" id="ARBA00004370"/>
    </source>
</evidence>
<evidence type="ECO:0000259" key="18">
    <source>
        <dbReference type="PROSITE" id="PS50112"/>
    </source>
</evidence>
<dbReference type="InterPro" id="IPR003594">
    <property type="entry name" value="HATPase_dom"/>
</dbReference>
<feature type="domain" description="Response regulatory" evidence="17">
    <location>
        <begin position="726"/>
        <end position="846"/>
    </location>
</feature>
<dbReference type="InterPro" id="IPR013767">
    <property type="entry name" value="PAS_fold"/>
</dbReference>